<dbReference type="GO" id="GO:0015297">
    <property type="term" value="F:antiporter activity"/>
    <property type="evidence" value="ECO:0007669"/>
    <property type="project" value="InterPro"/>
</dbReference>
<dbReference type="PANTHER" id="PTHR11206">
    <property type="entry name" value="MULTIDRUG RESISTANCE PROTEIN"/>
    <property type="match status" value="1"/>
</dbReference>
<dbReference type="OrthoDB" id="2126698at2759"/>
<dbReference type="NCBIfam" id="TIGR00797">
    <property type="entry name" value="matE"/>
    <property type="match status" value="1"/>
</dbReference>
<dbReference type="Proteomes" id="UP000825935">
    <property type="component" value="Chromosome 1"/>
</dbReference>
<dbReference type="AlphaFoldDB" id="A0A8T2VHT1"/>
<feature type="transmembrane region" description="Helical" evidence="6">
    <location>
        <begin position="441"/>
        <end position="462"/>
    </location>
</feature>
<evidence type="ECO:0000256" key="2">
    <source>
        <dbReference type="ARBA" id="ARBA00010199"/>
    </source>
</evidence>
<dbReference type="OMA" id="IAICWTM"/>
<dbReference type="Pfam" id="PF01554">
    <property type="entry name" value="MatE"/>
    <property type="match status" value="2"/>
</dbReference>
<evidence type="ECO:0000256" key="3">
    <source>
        <dbReference type="ARBA" id="ARBA00022692"/>
    </source>
</evidence>
<feature type="transmembrane region" description="Helical" evidence="6">
    <location>
        <begin position="260"/>
        <end position="278"/>
    </location>
</feature>
<feature type="transmembrane region" description="Helical" evidence="6">
    <location>
        <begin position="43"/>
        <end position="65"/>
    </location>
</feature>
<organism evidence="7 8">
    <name type="scientific">Ceratopteris richardii</name>
    <name type="common">Triangle waterfern</name>
    <dbReference type="NCBI Taxonomy" id="49495"/>
    <lineage>
        <taxon>Eukaryota</taxon>
        <taxon>Viridiplantae</taxon>
        <taxon>Streptophyta</taxon>
        <taxon>Embryophyta</taxon>
        <taxon>Tracheophyta</taxon>
        <taxon>Polypodiopsida</taxon>
        <taxon>Polypodiidae</taxon>
        <taxon>Polypodiales</taxon>
        <taxon>Pteridineae</taxon>
        <taxon>Pteridaceae</taxon>
        <taxon>Parkerioideae</taxon>
        <taxon>Ceratopteris</taxon>
    </lineage>
</organism>
<feature type="transmembrane region" description="Helical" evidence="6">
    <location>
        <begin position="71"/>
        <end position="98"/>
    </location>
</feature>
<comment type="subcellular location">
    <subcellularLocation>
        <location evidence="1">Membrane</location>
        <topology evidence="1">Multi-pass membrane protein</topology>
    </subcellularLocation>
</comment>
<keyword evidence="3 6" id="KW-0812">Transmembrane</keyword>
<evidence type="ECO:0000313" key="7">
    <source>
        <dbReference type="EMBL" id="KAH7445386.1"/>
    </source>
</evidence>
<keyword evidence="4 6" id="KW-1133">Transmembrane helix</keyword>
<feature type="transmembrane region" description="Helical" evidence="6">
    <location>
        <begin position="375"/>
        <end position="392"/>
    </location>
</feature>
<keyword evidence="8" id="KW-1185">Reference proteome</keyword>
<dbReference type="GO" id="GO:0042910">
    <property type="term" value="F:xenobiotic transmembrane transporter activity"/>
    <property type="evidence" value="ECO:0007669"/>
    <property type="project" value="InterPro"/>
</dbReference>
<evidence type="ECO:0000256" key="4">
    <source>
        <dbReference type="ARBA" id="ARBA00022989"/>
    </source>
</evidence>
<feature type="transmembrane region" description="Helical" evidence="6">
    <location>
        <begin position="413"/>
        <end position="435"/>
    </location>
</feature>
<evidence type="ECO:0000256" key="6">
    <source>
        <dbReference type="RuleBase" id="RU004914"/>
    </source>
</evidence>
<dbReference type="EMBL" id="CM035406">
    <property type="protein sequence ID" value="KAH7445386.1"/>
    <property type="molecule type" value="Genomic_DNA"/>
</dbReference>
<reference evidence="7" key="1">
    <citation type="submission" date="2021-08" db="EMBL/GenBank/DDBJ databases">
        <title>WGS assembly of Ceratopteris richardii.</title>
        <authorList>
            <person name="Marchant D.B."/>
            <person name="Chen G."/>
            <person name="Jenkins J."/>
            <person name="Shu S."/>
            <person name="Leebens-Mack J."/>
            <person name="Grimwood J."/>
            <person name="Schmutz J."/>
            <person name="Soltis P."/>
            <person name="Soltis D."/>
            <person name="Chen Z.-H."/>
        </authorList>
    </citation>
    <scope>NUCLEOTIDE SEQUENCE</scope>
    <source>
        <strain evidence="7">Whitten #5841</strain>
        <tissue evidence="7">Leaf</tissue>
    </source>
</reference>
<evidence type="ECO:0000256" key="1">
    <source>
        <dbReference type="ARBA" id="ARBA00004141"/>
    </source>
</evidence>
<accession>A0A8T2VHT1</accession>
<comment type="similarity">
    <text evidence="2 6">Belongs to the multi antimicrobial extrusion (MATE) (TC 2.A.66.1) family.</text>
</comment>
<feature type="transmembrane region" description="Helical" evidence="6">
    <location>
        <begin position="217"/>
        <end position="239"/>
    </location>
</feature>
<feature type="transmembrane region" description="Helical" evidence="6">
    <location>
        <begin position="159"/>
        <end position="177"/>
    </location>
</feature>
<protein>
    <recommendedName>
        <fullName evidence="6">Protein DETOXIFICATION</fullName>
    </recommendedName>
    <alternativeName>
        <fullName evidence="6">Multidrug and toxic compound extrusion protein</fullName>
    </alternativeName>
</protein>
<comment type="caution">
    <text evidence="7">The sequence shown here is derived from an EMBL/GenBank/DDBJ whole genome shotgun (WGS) entry which is preliminary data.</text>
</comment>
<name>A0A8T2VHT1_CERRI</name>
<dbReference type="GO" id="GO:1990961">
    <property type="term" value="P:xenobiotic detoxification by transmembrane export across the plasma membrane"/>
    <property type="evidence" value="ECO:0007669"/>
    <property type="project" value="InterPro"/>
</dbReference>
<feature type="transmembrane region" description="Helical" evidence="6">
    <location>
        <begin position="119"/>
        <end position="139"/>
    </location>
</feature>
<dbReference type="CDD" id="cd13132">
    <property type="entry name" value="MATE_eukaryotic"/>
    <property type="match status" value="1"/>
</dbReference>
<sequence length="490" mass="53011">MCSQSCMEASTFRSSDDTAQMQDKSCKWDSQGVKQELRKQATLAIPMIITNLMQFAIQLASVMFAGHISELALSSVSIASSICTVTGSSFLAGMSGALETLCGQSCGAGMYSLIGLYMYRGLIILNATGIPLAFLWANVEHILVALGQDPDISKKAGEYTLWLIPYLFAYATTQPLVKFLQAQSIIVPIVLSLALTFCCHIPICWLFIYQLDLGIRGAALATCVSSWINVVLLATYITFSPSCEKARTPFSAKALHDVKVFLWLALPSALMTCLEWWSYEALVLLSGWLPNPELETSAISICYNSAVFAFMIPSGLGAMASVRVANELGAGRPDAAKRVVYVATCVAACEGVLVFTTFFSLRDVIGLAYSKEKEIILYVSHMMPVLAASTILDSFQGLLSGVIRGCGWQKAGAYINLASYYLVGLPLAFLMAFVFHIKAEGLWMGISGGSVVQLIALVAVTLRANWEKEACKAAARVKAGQDELEPLIYI</sequence>
<dbReference type="InterPro" id="IPR002528">
    <property type="entry name" value="MATE_fam"/>
</dbReference>
<feature type="transmembrane region" description="Helical" evidence="6">
    <location>
        <begin position="339"/>
        <end position="360"/>
    </location>
</feature>
<dbReference type="InterPro" id="IPR045069">
    <property type="entry name" value="MATE_euk"/>
</dbReference>
<evidence type="ECO:0000313" key="8">
    <source>
        <dbReference type="Proteomes" id="UP000825935"/>
    </source>
</evidence>
<keyword evidence="5 6" id="KW-0472">Membrane</keyword>
<feature type="transmembrane region" description="Helical" evidence="6">
    <location>
        <begin position="189"/>
        <end position="211"/>
    </location>
</feature>
<proteinExistence type="inferred from homology"/>
<gene>
    <name evidence="7" type="ORF">KP509_01G006100</name>
</gene>
<dbReference type="GO" id="GO:0016020">
    <property type="term" value="C:membrane"/>
    <property type="evidence" value="ECO:0007669"/>
    <property type="project" value="UniProtKB-SubCell"/>
</dbReference>
<evidence type="ECO:0000256" key="5">
    <source>
        <dbReference type="ARBA" id="ARBA00023136"/>
    </source>
</evidence>
<feature type="transmembrane region" description="Helical" evidence="6">
    <location>
        <begin position="298"/>
        <end position="318"/>
    </location>
</feature>